<dbReference type="Pfam" id="PF08282">
    <property type="entry name" value="Hydrolase_3"/>
    <property type="match status" value="1"/>
</dbReference>
<dbReference type="InterPro" id="IPR006379">
    <property type="entry name" value="HAD-SF_hydro_IIB"/>
</dbReference>
<dbReference type="NCBIfam" id="TIGR01484">
    <property type="entry name" value="HAD-SF-IIB"/>
    <property type="match status" value="1"/>
</dbReference>
<dbReference type="InterPro" id="IPR036412">
    <property type="entry name" value="HAD-like_sf"/>
</dbReference>
<organism evidence="2 3">
    <name type="scientific">Companilactobacillus mishanensis</name>
    <dbReference type="NCBI Taxonomy" id="2486008"/>
    <lineage>
        <taxon>Bacteria</taxon>
        <taxon>Bacillati</taxon>
        <taxon>Bacillota</taxon>
        <taxon>Bacilli</taxon>
        <taxon>Lactobacillales</taxon>
        <taxon>Lactobacillaceae</taxon>
        <taxon>Companilactobacillus</taxon>
    </lineage>
</organism>
<dbReference type="Proteomes" id="UP000380386">
    <property type="component" value="Unassembled WGS sequence"/>
</dbReference>
<comment type="caution">
    <text evidence="2">The sequence shown here is derived from an EMBL/GenBank/DDBJ whole genome shotgun (WGS) entry which is preliminary data.</text>
</comment>
<dbReference type="Gene3D" id="3.30.1240.10">
    <property type="match status" value="1"/>
</dbReference>
<sequence>MVSIKSQPEGDDIMSSSYKGAVFFDLDGTLFDDDKHVSDRNLLALDLLRENDILPIIATGRNQFEISDTIEAGKFDSFITANGSYVVLEGKPIDVQVIPEQINTNLVAYASHFNEEVAFYNNVGCAVSGDNKLVDENYKALGLKKIIDPDYYKNHDINFSFVYTPVGEDDHQKGYEEIFGRDLTFYRNNPRGLDVVLKGVSKAGGIISLIEHAGLEGIPTYAFGDGNNDIPMFKHVDNPIAMRNGLTIAKQNAKYITKEDNNHSGIYYELRDLKLI</sequence>
<proteinExistence type="predicted"/>
<dbReference type="EMBL" id="VDFM01000002">
    <property type="protein sequence ID" value="MQS52071.1"/>
    <property type="molecule type" value="Genomic_DNA"/>
</dbReference>
<accession>A0A5P0ZG93</accession>
<reference evidence="1" key="2">
    <citation type="submission" date="2019-05" db="EMBL/GenBank/DDBJ databases">
        <authorList>
            <person name="Schuster J.A."/>
            <person name="Ehrmann M.A."/>
        </authorList>
    </citation>
    <scope>NUCLEOTIDE SEQUENCE</scope>
    <source>
        <strain evidence="1">TMW 1.2098</strain>
    </source>
</reference>
<dbReference type="PANTHER" id="PTHR10000:SF25">
    <property type="entry name" value="PHOSPHATASE YKRA-RELATED"/>
    <property type="match status" value="1"/>
</dbReference>
<reference evidence="3 4" key="1">
    <citation type="journal article" date="2019" name="Syst. Appl. Microbiol.">
        <title>Polyphasic characterization of two novel Lactobacillus spp. isolated from blown salami packages: Description of Lactobacillus halodurans sp. nov. and Lactobacillus salsicarnum sp. nov.</title>
        <authorList>
            <person name="Schuster J.A."/>
            <person name="Klingl A."/>
            <person name="Vogel R.F."/>
            <person name="Ehrmann M.A."/>
        </authorList>
    </citation>
    <scope>NUCLEOTIDE SEQUENCE [LARGE SCALE GENOMIC DNA]</scope>
    <source>
        <strain evidence="1 4">TMW 1.2098</strain>
        <strain evidence="2 3">TMW 1.2118</strain>
    </source>
</reference>
<evidence type="ECO:0000313" key="3">
    <source>
        <dbReference type="Proteomes" id="UP000380386"/>
    </source>
</evidence>
<dbReference type="OrthoDB" id="9810101at2"/>
<dbReference type="SFLD" id="SFLDG01140">
    <property type="entry name" value="C2.B:_Phosphomannomutase_and_P"/>
    <property type="match status" value="1"/>
</dbReference>
<dbReference type="InterPro" id="IPR023214">
    <property type="entry name" value="HAD_sf"/>
</dbReference>
<evidence type="ECO:0000313" key="2">
    <source>
        <dbReference type="EMBL" id="MQS52071.1"/>
    </source>
</evidence>
<dbReference type="EMBL" id="VDFN01000014">
    <property type="protein sequence ID" value="MQS45980.1"/>
    <property type="molecule type" value="Genomic_DNA"/>
</dbReference>
<dbReference type="PANTHER" id="PTHR10000">
    <property type="entry name" value="PHOSPHOSERINE PHOSPHATASE"/>
    <property type="match status" value="1"/>
</dbReference>
<evidence type="ECO:0000313" key="1">
    <source>
        <dbReference type="EMBL" id="MQS45980.1"/>
    </source>
</evidence>
<dbReference type="PROSITE" id="PS01229">
    <property type="entry name" value="COF_2"/>
    <property type="match status" value="1"/>
</dbReference>
<dbReference type="NCBIfam" id="TIGR00099">
    <property type="entry name" value="Cof-subfamily"/>
    <property type="match status" value="1"/>
</dbReference>
<dbReference type="GO" id="GO:0016791">
    <property type="term" value="F:phosphatase activity"/>
    <property type="evidence" value="ECO:0007669"/>
    <property type="project" value="TreeGrafter"/>
</dbReference>
<dbReference type="GO" id="GO:0005829">
    <property type="term" value="C:cytosol"/>
    <property type="evidence" value="ECO:0007669"/>
    <property type="project" value="TreeGrafter"/>
</dbReference>
<keyword evidence="4" id="KW-1185">Reference proteome</keyword>
<dbReference type="Gene3D" id="3.40.50.1000">
    <property type="entry name" value="HAD superfamily/HAD-like"/>
    <property type="match status" value="1"/>
</dbReference>
<name>A0A5P0ZG93_9LACO</name>
<protein>
    <submittedName>
        <fullName evidence="2">Cof-type HAD-IIB family hydrolase</fullName>
    </submittedName>
</protein>
<evidence type="ECO:0000313" key="4">
    <source>
        <dbReference type="Proteomes" id="UP000436655"/>
    </source>
</evidence>
<dbReference type="Proteomes" id="UP000436655">
    <property type="component" value="Unassembled WGS sequence"/>
</dbReference>
<gene>
    <name evidence="2" type="ORF">FHL02_03450</name>
    <name evidence="1" type="ORF">FHL03_10835</name>
</gene>
<dbReference type="SUPFAM" id="SSF56784">
    <property type="entry name" value="HAD-like"/>
    <property type="match status" value="1"/>
</dbReference>
<keyword evidence="2" id="KW-0378">Hydrolase</keyword>
<dbReference type="AlphaFoldDB" id="A0A5P0ZG93"/>
<dbReference type="SFLD" id="SFLDS00003">
    <property type="entry name" value="Haloacid_Dehalogenase"/>
    <property type="match status" value="1"/>
</dbReference>
<dbReference type="GO" id="GO:0000287">
    <property type="term" value="F:magnesium ion binding"/>
    <property type="evidence" value="ECO:0007669"/>
    <property type="project" value="TreeGrafter"/>
</dbReference>
<dbReference type="InterPro" id="IPR000150">
    <property type="entry name" value="Cof"/>
</dbReference>